<evidence type="ECO:0000259" key="1">
    <source>
        <dbReference type="Pfam" id="PF00534"/>
    </source>
</evidence>
<comment type="caution">
    <text evidence="2">The sequence shown here is derived from an EMBL/GenBank/DDBJ whole genome shotgun (WGS) entry which is preliminary data.</text>
</comment>
<proteinExistence type="predicted"/>
<dbReference type="InterPro" id="IPR001296">
    <property type="entry name" value="Glyco_trans_1"/>
</dbReference>
<dbReference type="GO" id="GO:0016757">
    <property type="term" value="F:glycosyltransferase activity"/>
    <property type="evidence" value="ECO:0007669"/>
    <property type="project" value="InterPro"/>
</dbReference>
<dbReference type="Gene3D" id="3.40.50.2000">
    <property type="entry name" value="Glycogen Phosphorylase B"/>
    <property type="match status" value="2"/>
</dbReference>
<dbReference type="AlphaFoldDB" id="A0A7X1AWB8"/>
<keyword evidence="2" id="KW-0808">Transferase</keyword>
<dbReference type="Proteomes" id="UP000525652">
    <property type="component" value="Unassembled WGS sequence"/>
</dbReference>
<dbReference type="RefSeq" id="WP_185691921.1">
    <property type="nucleotide sequence ID" value="NZ_JACHVA010000047.1"/>
</dbReference>
<organism evidence="2 3">
    <name type="scientific">Puniceicoccus vermicola</name>
    <dbReference type="NCBI Taxonomy" id="388746"/>
    <lineage>
        <taxon>Bacteria</taxon>
        <taxon>Pseudomonadati</taxon>
        <taxon>Verrucomicrobiota</taxon>
        <taxon>Opitutia</taxon>
        <taxon>Puniceicoccales</taxon>
        <taxon>Puniceicoccaceae</taxon>
        <taxon>Puniceicoccus</taxon>
    </lineage>
</organism>
<keyword evidence="3" id="KW-1185">Reference proteome</keyword>
<dbReference type="EMBL" id="JACHVA010000047">
    <property type="protein sequence ID" value="MBC2601195.1"/>
    <property type="molecule type" value="Genomic_DNA"/>
</dbReference>
<name>A0A7X1AWB8_9BACT</name>
<protein>
    <submittedName>
        <fullName evidence="2">Glycosyltransferase family 4 protein</fullName>
    </submittedName>
</protein>
<dbReference type="PANTHER" id="PTHR12526">
    <property type="entry name" value="GLYCOSYLTRANSFERASE"/>
    <property type="match status" value="1"/>
</dbReference>
<evidence type="ECO:0000313" key="3">
    <source>
        <dbReference type="Proteomes" id="UP000525652"/>
    </source>
</evidence>
<dbReference type="CDD" id="cd03801">
    <property type="entry name" value="GT4_PimA-like"/>
    <property type="match status" value="1"/>
</dbReference>
<evidence type="ECO:0000313" key="2">
    <source>
        <dbReference type="EMBL" id="MBC2601195.1"/>
    </source>
</evidence>
<sequence>MSTSFFGFFRDYLTIGFASLLRRRTILHLHGGGFEEFYRRQNAIVRHLIRSNLARTDKIIVLGDLLKEQFCVVGKFVEDKLIVVPNGFPRDLPEPKRIARKLACRFELLYLSSLMPSKGYLDVLDAVSMLNNLFPNKFHLNLCGGFISASTEVGIAVKNAEELKGYIENRGLEDIVTYHGQVIGNEKEELFITADIFLLPTYYPWEGQPLSIIEALAFSLPVITCRHKGIPELVEDGINGLFVNAGSPAEIRRAVLEITSDDERYFRFCSASRERYERFFRRDVHLSRLIPVVRGFSKDA</sequence>
<dbReference type="Pfam" id="PF00534">
    <property type="entry name" value="Glycos_transf_1"/>
    <property type="match status" value="1"/>
</dbReference>
<dbReference type="SUPFAM" id="SSF53756">
    <property type="entry name" value="UDP-Glycosyltransferase/glycogen phosphorylase"/>
    <property type="match status" value="1"/>
</dbReference>
<accession>A0A7X1AWB8</accession>
<reference evidence="2 3" key="1">
    <citation type="submission" date="2020-07" db="EMBL/GenBank/DDBJ databases">
        <authorList>
            <person name="Feng X."/>
        </authorList>
    </citation>
    <scope>NUCLEOTIDE SEQUENCE [LARGE SCALE GENOMIC DNA]</scope>
    <source>
        <strain evidence="2 3">JCM14086</strain>
    </source>
</reference>
<feature type="domain" description="Glycosyl transferase family 1" evidence="1">
    <location>
        <begin position="107"/>
        <end position="274"/>
    </location>
</feature>
<gene>
    <name evidence="2" type="ORF">H5P30_05340</name>
</gene>